<name>A0ABY4BVL8_9FLAO</name>
<dbReference type="RefSeq" id="WP_243548557.1">
    <property type="nucleotide sequence ID" value="NZ_CP094532.1"/>
</dbReference>
<protein>
    <submittedName>
        <fullName evidence="2">DUF2807 domain-containing protein</fullName>
    </submittedName>
</protein>
<dbReference type="Proteomes" id="UP000831460">
    <property type="component" value="Chromosome"/>
</dbReference>
<keyword evidence="3" id="KW-1185">Reference proteome</keyword>
<feature type="domain" description="Putative auto-transporter adhesin head GIN" evidence="1">
    <location>
        <begin position="46"/>
        <end position="164"/>
    </location>
</feature>
<dbReference type="Pfam" id="PF10988">
    <property type="entry name" value="DUF2807"/>
    <property type="match status" value="1"/>
</dbReference>
<evidence type="ECO:0000313" key="3">
    <source>
        <dbReference type="Proteomes" id="UP000831460"/>
    </source>
</evidence>
<dbReference type="InterPro" id="IPR021255">
    <property type="entry name" value="DUF2807"/>
</dbReference>
<gene>
    <name evidence="2" type="ORF">MTP09_11810</name>
</gene>
<evidence type="ECO:0000313" key="2">
    <source>
        <dbReference type="EMBL" id="UOE40585.1"/>
    </source>
</evidence>
<sequence length="264" mass="27434">MKTIGLIAVSALSLLACNIKSESGFPLNIVPKEGSGTIVQKEFEMDFDQIKVVQSISAEVVKADQEKVVISAPSDLMDDILVENNGGELYIHFKPGVNISTRNVSAKIFAKDFNALKASSSATIIVKDKFTQDRTDISVSSSGTVKGDLEANDLSIDVSSSGDFSGKIWAVNLNSEVTSSGDVNISGKAKNANLRASSSGTLNAKNVIAENADIQASSSGDVNLSVSNSLKASASSSGDIVVIKKGALNILNKSESSGGSVTVQ</sequence>
<evidence type="ECO:0000259" key="1">
    <source>
        <dbReference type="Pfam" id="PF10988"/>
    </source>
</evidence>
<dbReference type="EMBL" id="CP094532">
    <property type="protein sequence ID" value="UOE40585.1"/>
    <property type="molecule type" value="Genomic_DNA"/>
</dbReference>
<organism evidence="2 3">
    <name type="scientific">Chryseobacterium suipulveris</name>
    <dbReference type="NCBI Taxonomy" id="2929800"/>
    <lineage>
        <taxon>Bacteria</taxon>
        <taxon>Pseudomonadati</taxon>
        <taxon>Bacteroidota</taxon>
        <taxon>Flavobacteriia</taxon>
        <taxon>Flavobacteriales</taxon>
        <taxon>Weeksellaceae</taxon>
        <taxon>Chryseobacterium group</taxon>
        <taxon>Chryseobacterium</taxon>
    </lineage>
</organism>
<reference evidence="2 3" key="1">
    <citation type="submission" date="2022-03" db="EMBL/GenBank/DDBJ databases">
        <title>Chryseobacterium sp. isolated from particulate matters in swine house.</title>
        <authorList>
            <person name="Won M."/>
            <person name="Kim S.-J."/>
            <person name="Kwon S.-W."/>
        </authorList>
    </citation>
    <scope>NUCLEOTIDE SEQUENCE [LARGE SCALE GENOMIC DNA]</scope>
    <source>
        <strain evidence="2 3">SC2-2</strain>
    </source>
</reference>
<accession>A0ABY4BVL8</accession>
<dbReference type="PROSITE" id="PS51257">
    <property type="entry name" value="PROKAR_LIPOPROTEIN"/>
    <property type="match status" value="1"/>
</dbReference>
<proteinExistence type="predicted"/>
<dbReference type="Gene3D" id="2.160.20.120">
    <property type="match status" value="1"/>
</dbReference>